<accession>A0A397QV59</accession>
<keyword evidence="4" id="KW-1185">Reference proteome</keyword>
<dbReference type="EMBL" id="QXEV01000045">
    <property type="protein sequence ID" value="RIA64709.1"/>
    <property type="molecule type" value="Genomic_DNA"/>
</dbReference>
<dbReference type="PANTHER" id="PTHR46558:SF11">
    <property type="entry name" value="HTH-TYPE TRANSCRIPTIONAL REGULATOR XRE"/>
    <property type="match status" value="1"/>
</dbReference>
<feature type="domain" description="HTH cro/C1-type" evidence="2">
    <location>
        <begin position="7"/>
        <end position="61"/>
    </location>
</feature>
<organism evidence="3 4">
    <name type="scientific">Anaeroplasma bactoclasticum</name>
    <dbReference type="NCBI Taxonomy" id="2088"/>
    <lineage>
        <taxon>Bacteria</taxon>
        <taxon>Bacillati</taxon>
        <taxon>Mycoplasmatota</taxon>
        <taxon>Mollicutes</taxon>
        <taxon>Anaeroplasmatales</taxon>
        <taxon>Anaeroplasmataceae</taxon>
        <taxon>Anaeroplasma</taxon>
    </lineage>
</organism>
<name>A0A397QV59_9MOLU</name>
<reference evidence="3 4" key="1">
    <citation type="submission" date="2018-08" db="EMBL/GenBank/DDBJ databases">
        <title>Genomic Encyclopedia of Archaeal and Bacterial Type Strains, Phase II (KMG-II): from individual species to whole genera.</title>
        <authorList>
            <person name="Goeker M."/>
        </authorList>
    </citation>
    <scope>NUCLEOTIDE SEQUENCE [LARGE SCALE GENOMIC DNA]</scope>
    <source>
        <strain evidence="3 4">ATCC 27112</strain>
    </source>
</reference>
<sequence>MSFNEQLTKLRKRNNITQIELANLMNVKQYVISSWETGRSEPNISQIIKLSDIFKISTDYLLDRHIIITSSENEFNKVIENINKDIKDDFTKDLIKILEDIPNNKKEKIINIVKEIKEL</sequence>
<comment type="caution">
    <text evidence="3">The sequence shown here is derived from an EMBL/GenBank/DDBJ whole genome shotgun (WGS) entry which is preliminary data.</text>
</comment>
<dbReference type="GO" id="GO:0003677">
    <property type="term" value="F:DNA binding"/>
    <property type="evidence" value="ECO:0007669"/>
    <property type="project" value="UniProtKB-KW"/>
</dbReference>
<dbReference type="AlphaFoldDB" id="A0A397QV59"/>
<dbReference type="InterPro" id="IPR001387">
    <property type="entry name" value="Cro/C1-type_HTH"/>
</dbReference>
<dbReference type="InterPro" id="IPR010982">
    <property type="entry name" value="Lambda_DNA-bd_dom_sf"/>
</dbReference>
<gene>
    <name evidence="3" type="ORF">EI71_01997</name>
</gene>
<dbReference type="SUPFAM" id="SSF47413">
    <property type="entry name" value="lambda repressor-like DNA-binding domains"/>
    <property type="match status" value="1"/>
</dbReference>
<dbReference type="SMART" id="SM00530">
    <property type="entry name" value="HTH_XRE"/>
    <property type="match status" value="1"/>
</dbReference>
<evidence type="ECO:0000256" key="1">
    <source>
        <dbReference type="ARBA" id="ARBA00023125"/>
    </source>
</evidence>
<dbReference type="Gene3D" id="1.10.260.40">
    <property type="entry name" value="lambda repressor-like DNA-binding domains"/>
    <property type="match status" value="1"/>
</dbReference>
<dbReference type="CDD" id="cd00093">
    <property type="entry name" value="HTH_XRE"/>
    <property type="match status" value="1"/>
</dbReference>
<dbReference type="Pfam" id="PF01381">
    <property type="entry name" value="HTH_3"/>
    <property type="match status" value="1"/>
</dbReference>
<dbReference type="OrthoDB" id="9805629at2"/>
<dbReference type="InParanoid" id="A0A397QV59"/>
<dbReference type="RefSeq" id="WP_119017031.1">
    <property type="nucleotide sequence ID" value="NZ_QXEV01000045.1"/>
</dbReference>
<evidence type="ECO:0000313" key="3">
    <source>
        <dbReference type="EMBL" id="RIA64709.1"/>
    </source>
</evidence>
<dbReference type="Proteomes" id="UP000266506">
    <property type="component" value="Unassembled WGS sequence"/>
</dbReference>
<dbReference type="PROSITE" id="PS50943">
    <property type="entry name" value="HTH_CROC1"/>
    <property type="match status" value="1"/>
</dbReference>
<dbReference type="PANTHER" id="PTHR46558">
    <property type="entry name" value="TRACRIPTIONAL REGULATORY PROTEIN-RELATED-RELATED"/>
    <property type="match status" value="1"/>
</dbReference>
<keyword evidence="1" id="KW-0238">DNA-binding</keyword>
<evidence type="ECO:0000259" key="2">
    <source>
        <dbReference type="PROSITE" id="PS50943"/>
    </source>
</evidence>
<protein>
    <submittedName>
        <fullName evidence="3">Helix-turn-helix protein</fullName>
    </submittedName>
</protein>
<dbReference type="FunCoup" id="A0A397QV59">
    <property type="interactions" value="4"/>
</dbReference>
<proteinExistence type="predicted"/>
<evidence type="ECO:0000313" key="4">
    <source>
        <dbReference type="Proteomes" id="UP000266506"/>
    </source>
</evidence>